<comment type="caution">
    <text evidence="6">The sequence shown here is derived from an EMBL/GenBank/DDBJ whole genome shotgun (WGS) entry which is preliminary data.</text>
</comment>
<dbReference type="Proteomes" id="UP000294963">
    <property type="component" value="Unassembled WGS sequence"/>
</dbReference>
<dbReference type="PANTHER" id="PTHR33420:SF3">
    <property type="entry name" value="FIMBRIAL SUBUNIT ELFA"/>
    <property type="match status" value="1"/>
</dbReference>
<dbReference type="SUPFAM" id="SSF49401">
    <property type="entry name" value="Bacterial adhesins"/>
    <property type="match status" value="1"/>
</dbReference>
<dbReference type="GO" id="GO:0009289">
    <property type="term" value="C:pilus"/>
    <property type="evidence" value="ECO:0007669"/>
    <property type="project" value="UniProtKB-SubCell"/>
</dbReference>
<evidence type="ECO:0000256" key="4">
    <source>
        <dbReference type="ARBA" id="ARBA00023263"/>
    </source>
</evidence>
<feature type="chain" id="PRO_5020779631" evidence="5">
    <location>
        <begin position="21"/>
        <end position="179"/>
    </location>
</feature>
<feature type="signal peptide" evidence="5">
    <location>
        <begin position="1"/>
        <end position="20"/>
    </location>
</feature>
<evidence type="ECO:0000313" key="6">
    <source>
        <dbReference type="EMBL" id="TCM70939.1"/>
    </source>
</evidence>
<evidence type="ECO:0000256" key="2">
    <source>
        <dbReference type="ARBA" id="ARBA00006671"/>
    </source>
</evidence>
<keyword evidence="4" id="KW-0281">Fimbrium</keyword>
<dbReference type="GO" id="GO:0043709">
    <property type="term" value="P:cell adhesion involved in single-species biofilm formation"/>
    <property type="evidence" value="ECO:0007669"/>
    <property type="project" value="TreeGrafter"/>
</dbReference>
<reference evidence="6 7" key="1">
    <citation type="submission" date="2019-03" db="EMBL/GenBank/DDBJ databases">
        <title>Genomic analyses of the natural microbiome of Caenorhabditis elegans.</title>
        <authorList>
            <person name="Samuel B."/>
        </authorList>
    </citation>
    <scope>NUCLEOTIDE SEQUENCE [LARGE SCALE GENOMIC DNA]</scope>
    <source>
        <strain evidence="6 7">JUb89</strain>
    </source>
</reference>
<dbReference type="EMBL" id="SLVJ01000001">
    <property type="protein sequence ID" value="TCM70939.1"/>
    <property type="molecule type" value="Genomic_DNA"/>
</dbReference>
<name>A0A4R1Y3P6_ACICA</name>
<sequence>MKKIALIASLAVAGIANVYASDGKITINGEITDQTCTLIGPGGKDFTVTLPTVGRGALATAGSTTGLTPFTLTASNCPATKISTYFEPHPLTVNLATGRLKNSTAAGSATLVEVELLGDNGLPIALKGVDSTGAQTNSQIVTMAAGESKDLQYAAQYYATGAATAGLVNTSIEYTVIYP</sequence>
<accession>A0A4R1Y3P6</accession>
<evidence type="ECO:0000256" key="3">
    <source>
        <dbReference type="ARBA" id="ARBA00022729"/>
    </source>
</evidence>
<dbReference type="InterPro" id="IPR008966">
    <property type="entry name" value="Adhesion_dom_sf"/>
</dbReference>
<evidence type="ECO:0000256" key="5">
    <source>
        <dbReference type="SAM" id="SignalP"/>
    </source>
</evidence>
<keyword evidence="7" id="KW-1185">Reference proteome</keyword>
<dbReference type="InterPro" id="IPR036937">
    <property type="entry name" value="Adhesion_dom_fimbrial_sf"/>
</dbReference>
<evidence type="ECO:0000313" key="7">
    <source>
        <dbReference type="Proteomes" id="UP000294963"/>
    </source>
</evidence>
<evidence type="ECO:0000256" key="1">
    <source>
        <dbReference type="ARBA" id="ARBA00004561"/>
    </source>
</evidence>
<comment type="similarity">
    <text evidence="2">Belongs to the fimbrial protein family.</text>
</comment>
<dbReference type="AlphaFoldDB" id="A0A4R1Y3P6"/>
<dbReference type="InterPro" id="IPR050263">
    <property type="entry name" value="Bact_Fimbrial_Adh_Pro"/>
</dbReference>
<keyword evidence="3 5" id="KW-0732">Signal</keyword>
<dbReference type="Pfam" id="PF16970">
    <property type="entry name" value="FimA"/>
    <property type="match status" value="1"/>
</dbReference>
<proteinExistence type="inferred from homology"/>
<gene>
    <name evidence="6" type="ORF">EC844_101213</name>
</gene>
<dbReference type="PANTHER" id="PTHR33420">
    <property type="entry name" value="FIMBRIAL SUBUNIT ELFA-RELATED"/>
    <property type="match status" value="1"/>
</dbReference>
<dbReference type="OrthoDB" id="6494728at2"/>
<organism evidence="6 7">
    <name type="scientific">Acinetobacter calcoaceticus</name>
    <dbReference type="NCBI Taxonomy" id="471"/>
    <lineage>
        <taxon>Bacteria</taxon>
        <taxon>Pseudomonadati</taxon>
        <taxon>Pseudomonadota</taxon>
        <taxon>Gammaproteobacteria</taxon>
        <taxon>Moraxellales</taxon>
        <taxon>Moraxellaceae</taxon>
        <taxon>Acinetobacter</taxon>
        <taxon>Acinetobacter calcoaceticus/baumannii complex</taxon>
    </lineage>
</organism>
<protein>
    <submittedName>
        <fullName evidence="6">Major type 1 subunit fimbrin (Pilin)</fullName>
    </submittedName>
</protein>
<comment type="subcellular location">
    <subcellularLocation>
        <location evidence="1">Fimbrium</location>
    </subcellularLocation>
</comment>
<dbReference type="Gene3D" id="2.60.40.1090">
    <property type="entry name" value="Fimbrial-type adhesion domain"/>
    <property type="match status" value="1"/>
</dbReference>
<dbReference type="InterPro" id="IPR039458">
    <property type="entry name" value="FimA-like"/>
</dbReference>